<proteinExistence type="predicted"/>
<reference evidence="2 3" key="1">
    <citation type="submission" date="2019-06" db="EMBL/GenBank/DDBJ databases">
        <title>Sequencing the genomes of 1000 actinobacteria strains.</title>
        <authorList>
            <person name="Klenk H.-P."/>
        </authorList>
    </citation>
    <scope>NUCLEOTIDE SEQUENCE [LARGE SCALE GENOMIC DNA]</scope>
    <source>
        <strain evidence="2 3">DSM 41929</strain>
    </source>
</reference>
<evidence type="ECO:0000259" key="1">
    <source>
        <dbReference type="Pfam" id="PF13391"/>
    </source>
</evidence>
<accession>A0A542UG14</accession>
<evidence type="ECO:0000313" key="2">
    <source>
        <dbReference type="EMBL" id="TQK98012.1"/>
    </source>
</evidence>
<dbReference type="RefSeq" id="WP_063797131.1">
    <property type="nucleotide sequence ID" value="NZ_JBPJFI010000001.1"/>
</dbReference>
<keyword evidence="2" id="KW-0540">Nuclease</keyword>
<dbReference type="Pfam" id="PF13391">
    <property type="entry name" value="HNH_2"/>
    <property type="match status" value="1"/>
</dbReference>
<dbReference type="InterPro" id="IPR003615">
    <property type="entry name" value="HNH_nuc"/>
</dbReference>
<keyword evidence="2" id="KW-0255">Endonuclease</keyword>
<keyword evidence="3" id="KW-1185">Reference proteome</keyword>
<keyword evidence="2" id="KW-0378">Hydrolase</keyword>
<comment type="caution">
    <text evidence="2">The sequence shown here is derived from an EMBL/GenBank/DDBJ whole genome shotgun (WGS) entry which is preliminary data.</text>
</comment>
<gene>
    <name evidence="2" type="ORF">FB563_3016</name>
</gene>
<dbReference type="EMBL" id="VFNX01000001">
    <property type="protein sequence ID" value="TQK98012.1"/>
    <property type="molecule type" value="Genomic_DNA"/>
</dbReference>
<name>A0A542UG14_9ACTN</name>
<dbReference type="GO" id="GO:0004519">
    <property type="term" value="F:endonuclease activity"/>
    <property type="evidence" value="ECO:0007669"/>
    <property type="project" value="UniProtKB-KW"/>
</dbReference>
<dbReference type="OrthoDB" id="4464809at2"/>
<sequence>MATTWFVLAVGAERVHGGNDGYDDDPARHYSWDSTVPQHANLAAGDLIALWDKKKLLGISVIERIDVGSEIKSTYFHRACNKASFKPLKTGDQRWWCATCRERFNDPGTRTRAVTTYRSHHSRAWQDLSGRLTGPQVRALCDKPASQHAMRPARWEKVRAALLAAGARVPADITDSARVVIRGGHRRASVEVRLGQALFRKRLLEEQGEVCAFSGPAPAAALEAAHLYSYAESGEHHEYGGLLLRRDLHRLFDLGRIAVNPDTATLDVSDDIRSYPLYGQMDGQTLALTLHPQHRVWLGAHWDIHRQDRQQHSNPQSDQL</sequence>
<evidence type="ECO:0000313" key="3">
    <source>
        <dbReference type="Proteomes" id="UP000318103"/>
    </source>
</evidence>
<dbReference type="AlphaFoldDB" id="A0A542UG14"/>
<feature type="domain" description="HNH nuclease" evidence="1">
    <location>
        <begin position="211"/>
        <end position="260"/>
    </location>
</feature>
<dbReference type="Proteomes" id="UP000318103">
    <property type="component" value="Unassembled WGS sequence"/>
</dbReference>
<organism evidence="2 3">
    <name type="scientific">Streptomyces puniciscabiei</name>
    <dbReference type="NCBI Taxonomy" id="164348"/>
    <lineage>
        <taxon>Bacteria</taxon>
        <taxon>Bacillati</taxon>
        <taxon>Actinomycetota</taxon>
        <taxon>Actinomycetes</taxon>
        <taxon>Kitasatosporales</taxon>
        <taxon>Streptomycetaceae</taxon>
        <taxon>Streptomyces</taxon>
    </lineage>
</organism>
<protein>
    <submittedName>
        <fullName evidence="2">HNH endonuclease</fullName>
    </submittedName>
</protein>